<dbReference type="GO" id="GO:0005524">
    <property type="term" value="F:ATP binding"/>
    <property type="evidence" value="ECO:0007669"/>
    <property type="project" value="UniProtKB-KW"/>
</dbReference>
<dbReference type="PROSITE" id="PS50837">
    <property type="entry name" value="NACHT"/>
    <property type="match status" value="1"/>
</dbReference>
<dbReference type="InterPro" id="IPR027417">
    <property type="entry name" value="P-loop_NTPase"/>
</dbReference>
<dbReference type="Gene3D" id="3.40.50.300">
    <property type="entry name" value="P-loop containing nucleotide triphosphate hydrolases"/>
    <property type="match status" value="1"/>
</dbReference>
<dbReference type="PANTHER" id="PTHR46844">
    <property type="entry name" value="SLR5058 PROTEIN"/>
    <property type="match status" value="1"/>
</dbReference>
<gene>
    <name evidence="4" type="ORF">Ade02nite_17020</name>
</gene>
<feature type="domain" description="NACHT" evidence="3">
    <location>
        <begin position="269"/>
        <end position="606"/>
    </location>
</feature>
<evidence type="ECO:0000313" key="5">
    <source>
        <dbReference type="Proteomes" id="UP000609879"/>
    </source>
</evidence>
<evidence type="ECO:0000256" key="1">
    <source>
        <dbReference type="ARBA" id="ARBA00022741"/>
    </source>
</evidence>
<evidence type="ECO:0000259" key="3">
    <source>
        <dbReference type="PROSITE" id="PS50837"/>
    </source>
</evidence>
<evidence type="ECO:0000256" key="2">
    <source>
        <dbReference type="ARBA" id="ARBA00022840"/>
    </source>
</evidence>
<sequence length="1132" mass="125310">MGCHYRRDMVVEAILLRIGTTVATVGGKALIAGRRSAAERRMGLVELAGARGLGLLPQRKLLRQMDQLAETIADRLQPVVDAEMAAMPSADRQLVLEGVAAALEETEFGDDVLFDANLDEAALLALVAPAAESQVRRLGLSEAGEAFFARMMREAIAHLVEVIITLPSFQQRALRELLARDSEIIDLLRQVLAQMPRRSVLSARTAEAEFEVDYRREVIRKFDRVELFGVTVAGPTRRYSLDVAYIGLLMSGRDDQAESTIDEVVSASRCVYISGLPGSGKTTLLRWLALRSALGGHHGRLAGWNRLVPVLVELRRFADQEFPGPSKILTGLSRSLIERVPDAGWVARTLSSGRGVLLLDGVDEIPKHRRAELHEWIGDLVHDYPKARIVVTSRPGTTAPEWLDKAGFAQSDLLPMTRAHVAAFLRHWHAAVKVEAGSRVTDEEAERFRRAMVASIDRSRPLRTMATNPLLCALLCALNWERRTQLPQRRIEIYRAALEMLLRRRDHERQISDRVDIGLEYDDRLAILQDLAYWFTSNGLADADEARVRAKISSIITAMPHVGVSADDVHDFLLARSGVLREPAPGRIDFVHKTFQEYLAAARFVDSDAIEALLRHAESDEFHEVIVMAAGYARQHEAERLVTALLDRADRRRMSWTRRARLRLLALSCSEVVLRMSPEVNQRVMRNLGKLVPPANLRAARVLAGLGEDVLPALPEDVAGLPEASAAATLYTAALVGGPAALRIIARFGEDRRPAVCQARQNAWGFFDAVEFAEAAFGPHPDGGWRVDVTEAEMIRGLPYVTDLGPVRCDLSGESGGALAALRDVRTVEAFALRSDDETGSLDFLAGGRRLTSVIVEACANLRDIGAILDSDTLHTLAVRNCPVRLDRESLTRLRKLGVLSAENITLDLDGLLDRLPGLRRLELATDVSGLENTRKLGGRRSALSALTLAWCPDLRRLDGLDDLPLRRLWIIDCPRLESLMTVRYCQALHSLRLKGVHFLDDIDFLDGLSSLRSLAVENSTVGDWWPLRDSDLRDLTLLGNNSLPDAETLKAMRGLKRIRVEGLGRILGPEAQDFVAELQSSGIRVIGDAQDDRWLFDDDEELADREDLAALSGREELAGIMMTMRHAGDDD</sequence>
<keyword evidence="1" id="KW-0547">Nucleotide-binding</keyword>
<name>A0ABQ3XZ73_9ACTN</name>
<evidence type="ECO:0000313" key="4">
    <source>
        <dbReference type="EMBL" id="GID73061.1"/>
    </source>
</evidence>
<reference evidence="4 5" key="1">
    <citation type="submission" date="2021-01" db="EMBL/GenBank/DDBJ databases">
        <title>Whole genome shotgun sequence of Actinoplanes deccanensis NBRC 13994.</title>
        <authorList>
            <person name="Komaki H."/>
            <person name="Tamura T."/>
        </authorList>
    </citation>
    <scope>NUCLEOTIDE SEQUENCE [LARGE SCALE GENOMIC DNA]</scope>
    <source>
        <strain evidence="4 5">NBRC 13994</strain>
    </source>
</reference>
<accession>A0ABQ3XZ73</accession>
<dbReference type="InterPro" id="IPR032675">
    <property type="entry name" value="LRR_dom_sf"/>
</dbReference>
<comment type="caution">
    <text evidence="4">The sequence shown here is derived from an EMBL/GenBank/DDBJ whole genome shotgun (WGS) entry which is preliminary data.</text>
</comment>
<dbReference type="SUPFAM" id="SSF52540">
    <property type="entry name" value="P-loop containing nucleoside triphosphate hydrolases"/>
    <property type="match status" value="1"/>
</dbReference>
<dbReference type="SUPFAM" id="SSF52058">
    <property type="entry name" value="L domain-like"/>
    <property type="match status" value="1"/>
</dbReference>
<organism evidence="4 5">
    <name type="scientific">Paractinoplanes deccanensis</name>
    <dbReference type="NCBI Taxonomy" id="113561"/>
    <lineage>
        <taxon>Bacteria</taxon>
        <taxon>Bacillati</taxon>
        <taxon>Actinomycetota</taxon>
        <taxon>Actinomycetes</taxon>
        <taxon>Micromonosporales</taxon>
        <taxon>Micromonosporaceae</taxon>
        <taxon>Paractinoplanes</taxon>
    </lineage>
</organism>
<dbReference type="InterPro" id="IPR007111">
    <property type="entry name" value="NACHT_NTPase"/>
</dbReference>
<proteinExistence type="predicted"/>
<dbReference type="Proteomes" id="UP000609879">
    <property type="component" value="Unassembled WGS sequence"/>
</dbReference>
<protein>
    <submittedName>
        <fullName evidence="4">ATP-binding protein</fullName>
    </submittedName>
</protein>
<dbReference type="EMBL" id="BOMI01000028">
    <property type="protein sequence ID" value="GID73061.1"/>
    <property type="molecule type" value="Genomic_DNA"/>
</dbReference>
<dbReference type="Pfam" id="PF05729">
    <property type="entry name" value="NACHT"/>
    <property type="match status" value="1"/>
</dbReference>
<dbReference type="InterPro" id="IPR054547">
    <property type="entry name" value="NNH1"/>
</dbReference>
<keyword evidence="5" id="KW-1185">Reference proteome</keyword>
<dbReference type="Gene3D" id="3.80.10.10">
    <property type="entry name" value="Ribonuclease Inhibitor"/>
    <property type="match status" value="1"/>
</dbReference>
<keyword evidence="2 4" id="KW-0067">ATP-binding</keyword>
<dbReference type="Pfam" id="PF22733">
    <property type="entry name" value="NNH1"/>
    <property type="match status" value="1"/>
</dbReference>
<dbReference type="PANTHER" id="PTHR46844:SF1">
    <property type="entry name" value="SLR5058 PROTEIN"/>
    <property type="match status" value="1"/>
</dbReference>